<dbReference type="AlphaFoldDB" id="A0A9Q1CE20"/>
<comment type="catalytic activity">
    <reaction evidence="1">
        <text>RX + glutathione = an S-substituted glutathione + a halide anion + H(+)</text>
        <dbReference type="Rhea" id="RHEA:16437"/>
        <dbReference type="ChEBI" id="CHEBI:15378"/>
        <dbReference type="ChEBI" id="CHEBI:16042"/>
        <dbReference type="ChEBI" id="CHEBI:17792"/>
        <dbReference type="ChEBI" id="CHEBI:57925"/>
        <dbReference type="ChEBI" id="CHEBI:90779"/>
        <dbReference type="EC" id="2.5.1.18"/>
    </reaction>
</comment>
<dbReference type="InterPro" id="IPR036282">
    <property type="entry name" value="Glutathione-S-Trfase_C_sf"/>
</dbReference>
<protein>
    <submittedName>
        <fullName evidence="3">Glutathione S-transferase T1</fullName>
    </submittedName>
</protein>
<dbReference type="InterPro" id="IPR040077">
    <property type="entry name" value="GST_C_Theta"/>
</dbReference>
<sequence length="127" mass="14678">MAWHQTDLRPNTAGYFFNKLIYPNVKGEPADEKLVNEQWKQSMKAFKAIENYFLKDRPFIAGEEISIADLLGVCEIVQVGSVNVDFAKDYPVMKAWIQRVRNETNPNFDEVHKILYKIGKITDPSKL</sequence>
<feature type="domain" description="GST C-terminal" evidence="2">
    <location>
        <begin position="1"/>
        <end position="124"/>
    </location>
</feature>
<proteinExistence type="predicted"/>
<dbReference type="CDD" id="cd03183">
    <property type="entry name" value="GST_C_Theta"/>
    <property type="match status" value="1"/>
</dbReference>
<evidence type="ECO:0000313" key="3">
    <source>
        <dbReference type="EMBL" id="KAJ8042954.1"/>
    </source>
</evidence>
<dbReference type="PANTHER" id="PTHR43917:SF8">
    <property type="entry name" value="GH16740P-RELATED"/>
    <property type="match status" value="1"/>
</dbReference>
<reference evidence="3" key="1">
    <citation type="submission" date="2021-10" db="EMBL/GenBank/DDBJ databases">
        <title>Tropical sea cucumber genome reveals ecological adaptation and Cuvierian tubules defense mechanism.</title>
        <authorList>
            <person name="Chen T."/>
        </authorList>
    </citation>
    <scope>NUCLEOTIDE SEQUENCE</scope>
    <source>
        <strain evidence="3">Nanhai2018</strain>
        <tissue evidence="3">Muscle</tissue>
    </source>
</reference>
<dbReference type="PROSITE" id="PS50405">
    <property type="entry name" value="GST_CTER"/>
    <property type="match status" value="1"/>
</dbReference>
<dbReference type="EMBL" id="JAIZAY010000004">
    <property type="protein sequence ID" value="KAJ8042954.1"/>
    <property type="molecule type" value="Genomic_DNA"/>
</dbReference>
<comment type="caution">
    <text evidence="3">The sequence shown here is derived from an EMBL/GenBank/DDBJ whole genome shotgun (WGS) entry which is preliminary data.</text>
</comment>
<dbReference type="PANTHER" id="PTHR43917">
    <property type="match status" value="1"/>
</dbReference>
<keyword evidence="4" id="KW-1185">Reference proteome</keyword>
<dbReference type="Pfam" id="PF00043">
    <property type="entry name" value="GST_C"/>
    <property type="match status" value="1"/>
</dbReference>
<dbReference type="InterPro" id="IPR051369">
    <property type="entry name" value="GST_Theta"/>
</dbReference>
<organism evidence="3 4">
    <name type="scientific">Holothuria leucospilota</name>
    <name type="common">Black long sea cucumber</name>
    <name type="synonym">Mertensiothuria leucospilota</name>
    <dbReference type="NCBI Taxonomy" id="206669"/>
    <lineage>
        <taxon>Eukaryota</taxon>
        <taxon>Metazoa</taxon>
        <taxon>Echinodermata</taxon>
        <taxon>Eleutherozoa</taxon>
        <taxon>Echinozoa</taxon>
        <taxon>Holothuroidea</taxon>
        <taxon>Aspidochirotacea</taxon>
        <taxon>Aspidochirotida</taxon>
        <taxon>Holothuriidae</taxon>
        <taxon>Holothuria</taxon>
    </lineage>
</organism>
<dbReference type="Proteomes" id="UP001152320">
    <property type="component" value="Chromosome 4"/>
</dbReference>
<dbReference type="OrthoDB" id="422574at2759"/>
<evidence type="ECO:0000256" key="1">
    <source>
        <dbReference type="ARBA" id="ARBA00047960"/>
    </source>
</evidence>
<dbReference type="InterPro" id="IPR010987">
    <property type="entry name" value="Glutathione-S-Trfase_C-like"/>
</dbReference>
<evidence type="ECO:0000259" key="2">
    <source>
        <dbReference type="PROSITE" id="PS50405"/>
    </source>
</evidence>
<gene>
    <name evidence="3" type="ORF">HOLleu_09851</name>
</gene>
<dbReference type="GO" id="GO:0005737">
    <property type="term" value="C:cytoplasm"/>
    <property type="evidence" value="ECO:0007669"/>
    <property type="project" value="TreeGrafter"/>
</dbReference>
<dbReference type="InterPro" id="IPR004046">
    <property type="entry name" value="GST_C"/>
</dbReference>
<dbReference type="Gene3D" id="1.20.1050.10">
    <property type="match status" value="1"/>
</dbReference>
<dbReference type="SUPFAM" id="SSF47616">
    <property type="entry name" value="GST C-terminal domain-like"/>
    <property type="match status" value="1"/>
</dbReference>
<evidence type="ECO:0000313" key="4">
    <source>
        <dbReference type="Proteomes" id="UP001152320"/>
    </source>
</evidence>
<name>A0A9Q1CE20_HOLLE</name>
<dbReference type="GO" id="GO:0006749">
    <property type="term" value="P:glutathione metabolic process"/>
    <property type="evidence" value="ECO:0007669"/>
    <property type="project" value="TreeGrafter"/>
</dbReference>
<accession>A0A9Q1CE20</accession>
<dbReference type="GO" id="GO:0004364">
    <property type="term" value="F:glutathione transferase activity"/>
    <property type="evidence" value="ECO:0007669"/>
    <property type="project" value="UniProtKB-EC"/>
</dbReference>